<reference evidence="1" key="1">
    <citation type="submission" date="2020-05" db="EMBL/GenBank/DDBJ databases">
        <title>Phylogenomic resolution of chytrid fungi.</title>
        <authorList>
            <person name="Stajich J.E."/>
            <person name="Amses K."/>
            <person name="Simmons R."/>
            <person name="Seto K."/>
            <person name="Myers J."/>
            <person name="Bonds A."/>
            <person name="Quandt C.A."/>
            <person name="Barry K."/>
            <person name="Liu P."/>
            <person name="Grigoriev I."/>
            <person name="Longcore J.E."/>
            <person name="James T.Y."/>
        </authorList>
    </citation>
    <scope>NUCLEOTIDE SEQUENCE</scope>
    <source>
        <strain evidence="1">JEL0379</strain>
    </source>
</reference>
<organism evidence="1 2">
    <name type="scientific">Geranomyces variabilis</name>
    <dbReference type="NCBI Taxonomy" id="109894"/>
    <lineage>
        <taxon>Eukaryota</taxon>
        <taxon>Fungi</taxon>
        <taxon>Fungi incertae sedis</taxon>
        <taxon>Chytridiomycota</taxon>
        <taxon>Chytridiomycota incertae sedis</taxon>
        <taxon>Chytridiomycetes</taxon>
        <taxon>Spizellomycetales</taxon>
        <taxon>Powellomycetaceae</taxon>
        <taxon>Geranomyces</taxon>
    </lineage>
</organism>
<sequence length="188" mass="20438">MTTKLTTFLVGPPRTGKTCISNHLADLTESLGDRQYHPTQGVRILEFDRSIPVNGKAVEVACEVWDCSGDSRFHASWPALASSANAVIFVTSPDTRERDLDAWQNLFPALAPQQMAVFSHSYVGGGSGSSKGARFRPLSTSPLAKVAVLQTSLETDPDAIKKEFDVLQAASYSVYRESSEKEEAQLMA</sequence>
<keyword evidence="2" id="KW-1185">Reference proteome</keyword>
<gene>
    <name evidence="1" type="primary">RABL5</name>
    <name evidence="1" type="ORF">HDU87_007859</name>
</gene>
<protein>
    <submittedName>
        <fullName evidence="1">Intraflagellar transport protein 22</fullName>
    </submittedName>
</protein>
<dbReference type="SUPFAM" id="SSF52540">
    <property type="entry name" value="P-loop containing nucleoside triphosphate hydrolases"/>
    <property type="match status" value="1"/>
</dbReference>
<dbReference type="Pfam" id="PF08477">
    <property type="entry name" value="Roc"/>
    <property type="match status" value="1"/>
</dbReference>
<dbReference type="Gene3D" id="3.40.50.300">
    <property type="entry name" value="P-loop containing nucleotide triphosphate hydrolases"/>
    <property type="match status" value="1"/>
</dbReference>
<dbReference type="EMBL" id="JADGJQ010000077">
    <property type="protein sequence ID" value="KAJ3172771.1"/>
    <property type="molecule type" value="Genomic_DNA"/>
</dbReference>
<name>A0AAD5XK44_9FUNG</name>
<dbReference type="Proteomes" id="UP001212152">
    <property type="component" value="Unassembled WGS sequence"/>
</dbReference>
<evidence type="ECO:0000313" key="2">
    <source>
        <dbReference type="Proteomes" id="UP001212152"/>
    </source>
</evidence>
<accession>A0AAD5XK44</accession>
<evidence type="ECO:0000313" key="1">
    <source>
        <dbReference type="EMBL" id="KAJ3172771.1"/>
    </source>
</evidence>
<dbReference type="AlphaFoldDB" id="A0AAD5XK44"/>
<comment type="caution">
    <text evidence="1">The sequence shown here is derived from an EMBL/GenBank/DDBJ whole genome shotgun (WGS) entry which is preliminary data.</text>
</comment>
<proteinExistence type="predicted"/>
<dbReference type="InterPro" id="IPR027417">
    <property type="entry name" value="P-loop_NTPase"/>
</dbReference>